<reference evidence="2 3" key="1">
    <citation type="journal article" date="2018" name="Int. J. Syst. Evol. Microbiol.">
        <title>Methylomusa anaerophila gen. nov., sp. nov., an anaerobic methanol-utilizing bacterium isolated from a microbial fuel cell.</title>
        <authorList>
            <person name="Amano N."/>
            <person name="Yamamuro A."/>
            <person name="Miyahara M."/>
            <person name="Kouzuma A."/>
            <person name="Abe T."/>
            <person name="Watanabe K."/>
        </authorList>
    </citation>
    <scope>NUCLEOTIDE SEQUENCE [LARGE SCALE GENOMIC DNA]</scope>
    <source>
        <strain evidence="2 3">MMFC1</strain>
    </source>
</reference>
<accession>A0A348AL07</accession>
<evidence type="ECO:0000313" key="3">
    <source>
        <dbReference type="Proteomes" id="UP000276437"/>
    </source>
</evidence>
<dbReference type="GO" id="GO:0008270">
    <property type="term" value="F:zinc ion binding"/>
    <property type="evidence" value="ECO:0007669"/>
    <property type="project" value="TreeGrafter"/>
</dbReference>
<dbReference type="GO" id="GO:0042578">
    <property type="term" value="F:phosphoric ester hydrolase activity"/>
    <property type="evidence" value="ECO:0007669"/>
    <property type="project" value="TreeGrafter"/>
</dbReference>
<feature type="domain" description="Polymerase/histidinol phosphatase N-terminal" evidence="1">
    <location>
        <begin position="5"/>
        <end position="79"/>
    </location>
</feature>
<organism evidence="2 3">
    <name type="scientific">Methylomusa anaerophila</name>
    <dbReference type="NCBI Taxonomy" id="1930071"/>
    <lineage>
        <taxon>Bacteria</taxon>
        <taxon>Bacillati</taxon>
        <taxon>Bacillota</taxon>
        <taxon>Negativicutes</taxon>
        <taxon>Selenomonadales</taxon>
        <taxon>Sporomusaceae</taxon>
        <taxon>Methylomusa</taxon>
    </lineage>
</organism>
<protein>
    <submittedName>
        <fullName evidence="2">Putative phosphatase YcdX</fullName>
        <ecNumber evidence="2">3.1.3.-</ecNumber>
    </submittedName>
</protein>
<keyword evidence="3" id="KW-1185">Reference proteome</keyword>
<name>A0A348AL07_9FIRM</name>
<dbReference type="SMART" id="SM00481">
    <property type="entry name" value="POLIIIAc"/>
    <property type="match status" value="1"/>
</dbReference>
<dbReference type="CDD" id="cd07437">
    <property type="entry name" value="PHP_HisPPase_Ycdx_like"/>
    <property type="match status" value="1"/>
</dbReference>
<keyword evidence="2" id="KW-0378">Hydrolase</keyword>
<gene>
    <name evidence="2" type="primary">ycdX</name>
    <name evidence="2" type="ORF">MAMMFC1_02439</name>
</gene>
<dbReference type="GO" id="GO:0005829">
    <property type="term" value="C:cytosol"/>
    <property type="evidence" value="ECO:0007669"/>
    <property type="project" value="TreeGrafter"/>
</dbReference>
<evidence type="ECO:0000259" key="1">
    <source>
        <dbReference type="SMART" id="SM00481"/>
    </source>
</evidence>
<dbReference type="InterPro" id="IPR004013">
    <property type="entry name" value="PHP_dom"/>
</dbReference>
<dbReference type="KEGG" id="mana:MAMMFC1_02439"/>
<dbReference type="SUPFAM" id="SSF89550">
    <property type="entry name" value="PHP domain-like"/>
    <property type="match status" value="1"/>
</dbReference>
<dbReference type="RefSeq" id="WP_126308738.1">
    <property type="nucleotide sequence ID" value="NZ_AP018449.1"/>
</dbReference>
<dbReference type="Gene3D" id="3.20.20.140">
    <property type="entry name" value="Metal-dependent hydrolases"/>
    <property type="match status" value="1"/>
</dbReference>
<proteinExistence type="predicted"/>
<evidence type="ECO:0000313" key="2">
    <source>
        <dbReference type="EMBL" id="BBB91755.1"/>
    </source>
</evidence>
<dbReference type="Proteomes" id="UP000276437">
    <property type="component" value="Chromosome"/>
</dbReference>
<dbReference type="Pfam" id="PF02811">
    <property type="entry name" value="PHP"/>
    <property type="match status" value="1"/>
</dbReference>
<dbReference type="InterPro" id="IPR003141">
    <property type="entry name" value="Pol/His_phosphatase_N"/>
</dbReference>
<dbReference type="PANTHER" id="PTHR36928:SF1">
    <property type="entry name" value="PHOSPHATASE YCDX-RELATED"/>
    <property type="match status" value="1"/>
</dbReference>
<dbReference type="OrthoDB" id="9808747at2"/>
<dbReference type="NCBIfam" id="NF006702">
    <property type="entry name" value="PRK09248.1"/>
    <property type="match status" value="1"/>
</dbReference>
<dbReference type="PANTHER" id="PTHR36928">
    <property type="entry name" value="PHOSPHATASE YCDX-RELATED"/>
    <property type="match status" value="1"/>
</dbReference>
<dbReference type="InterPro" id="IPR050243">
    <property type="entry name" value="PHP_phosphatase"/>
</dbReference>
<sequence length="240" mass="26088">MKFVADLHIHTIASGHAYSTVLEIARAAADKGLQMIALTDHGPAMPGGPHAYHFGNLTAIPGEIYGVKILKGVEANVIDRKGKLDLDDGRLAKQDIVLAGLHTLCAPEGSVAENTEMMINTMKNPWVDIVVHPGNPEFPVDEEAIVQAAAEYGVAIEINNSSLTISRKGSMPHCDHIACLAKRYGVIVSVSSDSHFAFTVGEFDVANQLLEKHGIKEEMVLNTSIQRVLSHLERRKNRVR</sequence>
<dbReference type="EMBL" id="AP018449">
    <property type="protein sequence ID" value="BBB91755.1"/>
    <property type="molecule type" value="Genomic_DNA"/>
</dbReference>
<dbReference type="EC" id="3.1.3.-" evidence="2"/>
<dbReference type="AlphaFoldDB" id="A0A348AL07"/>
<dbReference type="InterPro" id="IPR016195">
    <property type="entry name" value="Pol/histidinol_Pase-like"/>
</dbReference>